<name>A0AAN7FVE7_QUERU</name>
<dbReference type="PANTHER" id="PTHR35762:SF5">
    <property type="entry name" value="DUF4408 DOMAIN-CONTAINING PROTEIN"/>
    <property type="match status" value="1"/>
</dbReference>
<proteinExistence type="predicted"/>
<comment type="caution">
    <text evidence="4">The sequence shown here is derived from an EMBL/GenBank/DDBJ whole genome shotgun (WGS) entry which is preliminary data.</text>
</comment>
<feature type="transmembrane region" description="Helical" evidence="2">
    <location>
        <begin position="20"/>
        <end position="43"/>
    </location>
</feature>
<feature type="domain" description="DUF4408" evidence="3">
    <location>
        <begin position="58"/>
        <end position="89"/>
    </location>
</feature>
<dbReference type="AlphaFoldDB" id="A0AAN7FVE7"/>
<feature type="transmembrane region" description="Helical" evidence="2">
    <location>
        <begin position="63"/>
        <end position="84"/>
    </location>
</feature>
<organism evidence="4 5">
    <name type="scientific">Quercus rubra</name>
    <name type="common">Northern red oak</name>
    <name type="synonym">Quercus borealis</name>
    <dbReference type="NCBI Taxonomy" id="3512"/>
    <lineage>
        <taxon>Eukaryota</taxon>
        <taxon>Viridiplantae</taxon>
        <taxon>Streptophyta</taxon>
        <taxon>Embryophyta</taxon>
        <taxon>Tracheophyta</taxon>
        <taxon>Spermatophyta</taxon>
        <taxon>Magnoliopsida</taxon>
        <taxon>eudicotyledons</taxon>
        <taxon>Gunneridae</taxon>
        <taxon>Pentapetalae</taxon>
        <taxon>rosids</taxon>
        <taxon>fabids</taxon>
        <taxon>Fagales</taxon>
        <taxon>Fagaceae</taxon>
        <taxon>Quercus</taxon>
    </lineage>
</organism>
<feature type="region of interest" description="Disordered" evidence="1">
    <location>
        <begin position="112"/>
        <end position="146"/>
    </location>
</feature>
<feature type="compositionally biased region" description="Acidic residues" evidence="1">
    <location>
        <begin position="187"/>
        <end position="206"/>
    </location>
</feature>
<reference evidence="4 5" key="1">
    <citation type="journal article" date="2023" name="G3 (Bethesda)">
        <title>A haplotype-resolved chromosome-scale genome for Quercus rubra L. provides insights into the genetics of adaptive traits for red oak species.</title>
        <authorList>
            <person name="Kapoor B."/>
            <person name="Jenkins J."/>
            <person name="Schmutz J."/>
            <person name="Zhebentyayeva T."/>
            <person name="Kuelheim C."/>
            <person name="Coggeshall M."/>
            <person name="Heim C."/>
            <person name="Lasky J.R."/>
            <person name="Leites L."/>
            <person name="Islam-Faridi N."/>
            <person name="Romero-Severson J."/>
            <person name="DeLeo V.L."/>
            <person name="Lucas S.M."/>
            <person name="Lazic D."/>
            <person name="Gailing O."/>
            <person name="Carlson J."/>
            <person name="Staton M."/>
        </authorList>
    </citation>
    <scope>NUCLEOTIDE SEQUENCE [LARGE SCALE GENOMIC DNA]</scope>
    <source>
        <strain evidence="4">Pseudo-F2</strain>
    </source>
</reference>
<dbReference type="Pfam" id="PF14364">
    <property type="entry name" value="DUF4408"/>
    <property type="match status" value="1"/>
</dbReference>
<dbReference type="InterPro" id="IPR008480">
    <property type="entry name" value="DUF761_pln"/>
</dbReference>
<dbReference type="InterPro" id="IPR025520">
    <property type="entry name" value="DUF4408"/>
</dbReference>
<evidence type="ECO:0000313" key="4">
    <source>
        <dbReference type="EMBL" id="KAK4597559.1"/>
    </source>
</evidence>
<keyword evidence="5" id="KW-1185">Reference proteome</keyword>
<protein>
    <recommendedName>
        <fullName evidence="3">DUF4408 domain-containing protein</fullName>
    </recommendedName>
</protein>
<feature type="compositionally biased region" description="Basic and acidic residues" evidence="1">
    <location>
        <begin position="117"/>
        <end position="146"/>
    </location>
</feature>
<feature type="region of interest" description="Disordered" evidence="1">
    <location>
        <begin position="179"/>
        <end position="210"/>
    </location>
</feature>
<evidence type="ECO:0000259" key="3">
    <source>
        <dbReference type="Pfam" id="PF14364"/>
    </source>
</evidence>
<accession>A0AAN7FVE7</accession>
<gene>
    <name evidence="4" type="ORF">RGQ29_015194</name>
</gene>
<keyword evidence="2" id="KW-0812">Transmembrane</keyword>
<keyword evidence="2" id="KW-0472">Membrane</keyword>
<keyword evidence="2" id="KW-1133">Transmembrane helix</keyword>
<dbReference type="PANTHER" id="PTHR35762">
    <property type="entry name" value="TRANSMEMBRANE PROTEIN"/>
    <property type="match status" value="1"/>
</dbReference>
<evidence type="ECO:0000256" key="1">
    <source>
        <dbReference type="SAM" id="MobiDB-lite"/>
    </source>
</evidence>
<evidence type="ECO:0000256" key="2">
    <source>
        <dbReference type="SAM" id="Phobius"/>
    </source>
</evidence>
<dbReference type="EMBL" id="JAXUIC010000003">
    <property type="protein sequence ID" value="KAK4597559.1"/>
    <property type="molecule type" value="Genomic_DNA"/>
</dbReference>
<evidence type="ECO:0000313" key="5">
    <source>
        <dbReference type="Proteomes" id="UP001324115"/>
    </source>
</evidence>
<dbReference type="Pfam" id="PF05553">
    <property type="entry name" value="DUF761"/>
    <property type="match status" value="1"/>
</dbReference>
<sequence>MAPVKAEKLRAMNSYNKSQFLYNLVLHALVALTCSLLCTYPNWFPSLRYSMKHFLFTSLPNLSSFLVNPKCVFIIFNVIVVFLMGESKLVSSNSSPSNEIYDEYVERSQSLRGRSHSTFEEREERTVETNISDTHEGYNKGDQSLKGDSTLLEKKEERKLEMNLVEDKVNRIETKEAKKEEVKEVVEVEDDDDDVDGDDGEAEEEAGLPVEELNKKAEEFIARVNKQLWLEAKSSVCTEA</sequence>
<dbReference type="Proteomes" id="UP001324115">
    <property type="component" value="Unassembled WGS sequence"/>
</dbReference>